<feature type="non-terminal residue" evidence="12">
    <location>
        <position position="1254"/>
    </location>
</feature>
<evidence type="ECO:0000256" key="8">
    <source>
        <dbReference type="ARBA" id="ARBA00023136"/>
    </source>
</evidence>
<sequence length="1254" mass="141731">MRVLRLSIAITFEFIESRTPSTSVRRKKQSKVPKEETKTEDFESSSNESEKSAIKSVSEDESNASIISGPDQERQAMLEAKSNVPTGFRVGMKLEAVDRKDSSSVCVATVAGVMDNRILVHFDSWDDLYDYWADVALQIGPSVDVHAAERPNAWGMLGLSVQLVPKQQQQQQQDRQCQSQRGRRGYRPSAEGRRGCSSCGRQHDSLAGSAGPQTSAGSCVGARHRLRDCAPLPSCDAQTVSKRPKTTTSPDCRPSSILGFSLQRNRSCGSRFTFGRALVGPKKSRDIDEWIQSWGATVGRHYSVLQYTQGRVIARDSRLQLTSLIVWTRDVALSRASLLHFCPIRVHLFLSGKYGHMINTKCSSSHNRRALCCKMSVEFDRFLESGKKKMPLNVKRTRWEDEKYKLVTSLYKIFKQINDKSEFEYTKTFMISCFYVRIILHDFRGTRVPASARTSSFWRTQLVDRHELTYFVATARFLRTLSILDLHARVVGLPSYTGRVGIHVHPFEIAFNENTLNNLLQATARVKGRRGRGRRRRRSDDKRVCSAAMKEQLLCIRPRASCSGCGVRAGGPRGRCRPGARVHIASSYTTQHVLQRAANMHLTCASCPCGGSTPSLRCQTGAHRPRRRLLAGYTLPEYNAYTTRASLPCVRLGKSGARRARRVSLNFQLYYTIRPGLRRNETKYETFLDTGSMLVASTIMRLSLRNKLFTILGQYWIPMLSQWFCHFDDDNYVNVPRLLKLLDNYNPREDWYLGRPSIPNPLEIVKGGDSTKRPVSNGSMTLRRSVYPAQSNLRLDYGNASSHWSMIKNNNLSEHRNCYLVWRCSSAEIQLMNNNHYEPLSGFFALISQTFKIMRFSCSSGSGGGRSHCRAQPCWIFKANRWHRTNQRSVALYSSESETECCWPLPRDTISYHAQDSLESPGQVELYVVHLRASEYTSENTFIILALGARAGVGSGRVHRERAPLQRTVIDHETLHSLSFARVFAYVCIHTNKCSKTRRGSSCNVRPGLSNSLKSSSRTAESHRVGKLFKFIRTPARQAIRALRRDAYNEYSCRSSHFYACARKQELNTLQYTRGFCASSSSSSSFDSVCTQQQSFWCLCARRSSRATGQREKKGKYPRESAERLPSAVTAEMIGTLNSTSTMTFFRSYLCSIDRAKVKSHVSLSALCEFVQHLTVREDDGSYGEAEATTLLVDIIVSSNSFLLTFVMATTFSWQKAQNEEFHFTTVVKEETLTIRSCTYISEVRDMVSVPSSV</sequence>
<dbReference type="GO" id="GO:0016020">
    <property type="term" value="C:membrane"/>
    <property type="evidence" value="ECO:0007669"/>
    <property type="project" value="UniProtKB-SubCell"/>
</dbReference>
<keyword evidence="5" id="KW-0677">Repeat</keyword>
<evidence type="ECO:0000256" key="6">
    <source>
        <dbReference type="ARBA" id="ARBA00022968"/>
    </source>
</evidence>
<comment type="subcellular location">
    <subcellularLocation>
        <location evidence="1">Membrane</location>
        <topology evidence="1">Single-pass type II membrane protein</topology>
    </subcellularLocation>
</comment>
<evidence type="ECO:0000313" key="13">
    <source>
        <dbReference type="Proteomes" id="UP000479190"/>
    </source>
</evidence>
<dbReference type="GO" id="GO:0045892">
    <property type="term" value="P:negative regulation of DNA-templated transcription"/>
    <property type="evidence" value="ECO:0007669"/>
    <property type="project" value="TreeGrafter"/>
</dbReference>
<dbReference type="Proteomes" id="UP000479190">
    <property type="component" value="Unassembled WGS sequence"/>
</dbReference>
<evidence type="ECO:0000256" key="9">
    <source>
        <dbReference type="PROSITE-ProRule" id="PRU00459"/>
    </source>
</evidence>
<protein>
    <recommendedName>
        <fullName evidence="11">Fringe-like glycosyltransferase domain-containing protein</fullName>
    </recommendedName>
</protein>
<proteinExistence type="predicted"/>
<feature type="region of interest" description="Disordered" evidence="10">
    <location>
        <begin position="19"/>
        <end position="70"/>
    </location>
</feature>
<accession>A0A6H5IC46</accession>
<evidence type="ECO:0000256" key="10">
    <source>
        <dbReference type="SAM" id="MobiDB-lite"/>
    </source>
</evidence>
<dbReference type="Pfam" id="PF02434">
    <property type="entry name" value="Fringe"/>
    <property type="match status" value="2"/>
</dbReference>
<feature type="compositionally biased region" description="Low complexity" evidence="10">
    <location>
        <begin position="167"/>
        <end position="180"/>
    </location>
</feature>
<feature type="region of interest" description="Disordered" evidence="10">
    <location>
        <begin position="165"/>
        <end position="214"/>
    </location>
</feature>
<dbReference type="PROSITE" id="PS51079">
    <property type="entry name" value="MBT"/>
    <property type="match status" value="1"/>
</dbReference>
<keyword evidence="4" id="KW-0812">Transmembrane</keyword>
<evidence type="ECO:0000256" key="3">
    <source>
        <dbReference type="ARBA" id="ARBA00022679"/>
    </source>
</evidence>
<keyword evidence="6" id="KW-0735">Signal-anchor</keyword>
<keyword evidence="8" id="KW-0472">Membrane</keyword>
<evidence type="ECO:0000256" key="2">
    <source>
        <dbReference type="ARBA" id="ARBA00022676"/>
    </source>
</evidence>
<dbReference type="EMBL" id="CADCXV010000748">
    <property type="protein sequence ID" value="CAB0034608.1"/>
    <property type="molecule type" value="Genomic_DNA"/>
</dbReference>
<organism evidence="12 13">
    <name type="scientific">Trichogramma brassicae</name>
    <dbReference type="NCBI Taxonomy" id="86971"/>
    <lineage>
        <taxon>Eukaryota</taxon>
        <taxon>Metazoa</taxon>
        <taxon>Ecdysozoa</taxon>
        <taxon>Arthropoda</taxon>
        <taxon>Hexapoda</taxon>
        <taxon>Insecta</taxon>
        <taxon>Pterygota</taxon>
        <taxon>Neoptera</taxon>
        <taxon>Endopterygota</taxon>
        <taxon>Hymenoptera</taxon>
        <taxon>Apocrita</taxon>
        <taxon>Proctotrupomorpha</taxon>
        <taxon>Chalcidoidea</taxon>
        <taxon>Trichogrammatidae</taxon>
        <taxon>Trichogramma</taxon>
    </lineage>
</organism>
<name>A0A6H5IC46_9HYME</name>
<dbReference type="Gene3D" id="2.30.30.140">
    <property type="match status" value="1"/>
</dbReference>
<evidence type="ECO:0000256" key="1">
    <source>
        <dbReference type="ARBA" id="ARBA00004606"/>
    </source>
</evidence>
<feature type="domain" description="Fringe-like glycosyltransferase" evidence="11">
    <location>
        <begin position="721"/>
        <end position="768"/>
    </location>
</feature>
<dbReference type="Gene3D" id="3.90.550.50">
    <property type="match status" value="1"/>
</dbReference>
<evidence type="ECO:0000256" key="4">
    <source>
        <dbReference type="ARBA" id="ARBA00022692"/>
    </source>
</evidence>
<dbReference type="InterPro" id="IPR003378">
    <property type="entry name" value="Fringe-like_glycosylTrfase"/>
</dbReference>
<evidence type="ECO:0000259" key="11">
    <source>
        <dbReference type="Pfam" id="PF02434"/>
    </source>
</evidence>
<feature type="repeat" description="MBT" evidence="9">
    <location>
        <begin position="48"/>
        <end position="135"/>
    </location>
</feature>
<feature type="compositionally biased region" description="Basic and acidic residues" evidence="10">
    <location>
        <begin position="32"/>
        <end position="41"/>
    </location>
</feature>
<keyword evidence="2" id="KW-0328">Glycosyltransferase</keyword>
<dbReference type="InterPro" id="IPR004092">
    <property type="entry name" value="Mbt"/>
</dbReference>
<gene>
    <name evidence="12" type="ORF">TBRA_LOCUS6506</name>
</gene>
<evidence type="ECO:0000256" key="5">
    <source>
        <dbReference type="ARBA" id="ARBA00022737"/>
    </source>
</evidence>
<dbReference type="Pfam" id="PF02820">
    <property type="entry name" value="MBT"/>
    <property type="match status" value="1"/>
</dbReference>
<reference evidence="12 13" key="1">
    <citation type="submission" date="2020-02" db="EMBL/GenBank/DDBJ databases">
        <authorList>
            <person name="Ferguson B K."/>
        </authorList>
    </citation>
    <scope>NUCLEOTIDE SEQUENCE [LARGE SCALE GENOMIC DNA]</scope>
</reference>
<dbReference type="SUPFAM" id="SSF63748">
    <property type="entry name" value="Tudor/PWWP/MBT"/>
    <property type="match status" value="1"/>
</dbReference>
<dbReference type="GO" id="GO:0003682">
    <property type="term" value="F:chromatin binding"/>
    <property type="evidence" value="ECO:0007669"/>
    <property type="project" value="TreeGrafter"/>
</dbReference>
<keyword evidence="7" id="KW-1133">Transmembrane helix</keyword>
<feature type="domain" description="Fringe-like glycosyltransferase" evidence="11">
    <location>
        <begin position="355"/>
        <end position="388"/>
    </location>
</feature>
<dbReference type="GO" id="GO:0042393">
    <property type="term" value="F:histone binding"/>
    <property type="evidence" value="ECO:0007669"/>
    <property type="project" value="TreeGrafter"/>
</dbReference>
<dbReference type="AlphaFoldDB" id="A0A6H5IC46"/>
<keyword evidence="13" id="KW-1185">Reference proteome</keyword>
<evidence type="ECO:0000313" key="12">
    <source>
        <dbReference type="EMBL" id="CAB0034608.1"/>
    </source>
</evidence>
<dbReference type="OrthoDB" id="8959630at2759"/>
<evidence type="ECO:0000256" key="7">
    <source>
        <dbReference type="ARBA" id="ARBA00022989"/>
    </source>
</evidence>
<dbReference type="PANTHER" id="PTHR12247">
    <property type="entry name" value="POLYCOMB GROUP PROTEIN"/>
    <property type="match status" value="1"/>
</dbReference>
<keyword evidence="3" id="KW-0808">Transferase</keyword>
<dbReference type="SMART" id="SM00561">
    <property type="entry name" value="MBT"/>
    <property type="match status" value="1"/>
</dbReference>
<dbReference type="GO" id="GO:0005634">
    <property type="term" value="C:nucleus"/>
    <property type="evidence" value="ECO:0007669"/>
    <property type="project" value="InterPro"/>
</dbReference>
<dbReference type="GO" id="GO:0016757">
    <property type="term" value="F:glycosyltransferase activity"/>
    <property type="evidence" value="ECO:0007669"/>
    <property type="project" value="UniProtKB-KW"/>
</dbReference>
<dbReference type="InterPro" id="IPR050548">
    <property type="entry name" value="PcG_chromatin_remod_factors"/>
</dbReference>
<dbReference type="PANTHER" id="PTHR12247:SF131">
    <property type="entry name" value="LD05287P"/>
    <property type="match status" value="1"/>
</dbReference>